<dbReference type="PANTHER" id="PTHR31809">
    <property type="entry name" value="BUD13 HOMOLOG"/>
    <property type="match status" value="1"/>
</dbReference>
<dbReference type="RefSeq" id="XP_029221680.1">
    <property type="nucleotide sequence ID" value="XM_029358768.1"/>
</dbReference>
<gene>
    <name evidence="3" type="ORF">BESB_000130</name>
</gene>
<dbReference type="VEuPathDB" id="ToxoDB:BESB_000130"/>
<feature type="region of interest" description="Disordered" evidence="2">
    <location>
        <begin position="616"/>
        <end position="660"/>
    </location>
</feature>
<feature type="compositionally biased region" description="Low complexity" evidence="2">
    <location>
        <begin position="15"/>
        <end position="28"/>
    </location>
</feature>
<accession>A0A2A9MMK5</accession>
<feature type="region of interest" description="Disordered" evidence="2">
    <location>
        <begin position="175"/>
        <end position="509"/>
    </location>
</feature>
<dbReference type="PANTHER" id="PTHR31809:SF0">
    <property type="entry name" value="BUD13 HOMOLOG"/>
    <property type="match status" value="1"/>
</dbReference>
<feature type="compositionally biased region" description="Basic and acidic residues" evidence="2">
    <location>
        <begin position="303"/>
        <end position="314"/>
    </location>
</feature>
<protein>
    <recommendedName>
        <fullName evidence="5">Pre-mRNA-splicing factor CWC26, related protein</fullName>
    </recommendedName>
</protein>
<feature type="region of interest" description="Disordered" evidence="2">
    <location>
        <begin position="559"/>
        <end position="603"/>
    </location>
</feature>
<dbReference type="GO" id="GO:0003723">
    <property type="term" value="F:RNA binding"/>
    <property type="evidence" value="ECO:0007669"/>
    <property type="project" value="TreeGrafter"/>
</dbReference>
<feature type="compositionally biased region" description="Basic and acidic residues" evidence="2">
    <location>
        <begin position="240"/>
        <end position="253"/>
    </location>
</feature>
<feature type="compositionally biased region" description="Low complexity" evidence="2">
    <location>
        <begin position="182"/>
        <end position="191"/>
    </location>
</feature>
<dbReference type="AlphaFoldDB" id="A0A2A9MMK5"/>
<reference evidence="3 4" key="1">
    <citation type="submission" date="2017-09" db="EMBL/GenBank/DDBJ databases">
        <title>Genome sequencing of Besnoitia besnoiti strain Bb-Ger1.</title>
        <authorList>
            <person name="Schares G."/>
            <person name="Venepally P."/>
            <person name="Lorenzi H.A."/>
        </authorList>
    </citation>
    <scope>NUCLEOTIDE SEQUENCE [LARGE SCALE GENOMIC DNA]</scope>
    <source>
        <strain evidence="3 4">Bb-Ger1</strain>
    </source>
</reference>
<dbReference type="EMBL" id="NWUJ01000001">
    <property type="protein sequence ID" value="PFH37671.1"/>
    <property type="molecule type" value="Genomic_DNA"/>
</dbReference>
<feature type="compositionally biased region" description="Low complexity" evidence="2">
    <location>
        <begin position="254"/>
        <end position="270"/>
    </location>
</feature>
<evidence type="ECO:0000313" key="4">
    <source>
        <dbReference type="Proteomes" id="UP000224006"/>
    </source>
</evidence>
<keyword evidence="4" id="KW-1185">Reference proteome</keyword>
<dbReference type="InterPro" id="IPR051112">
    <property type="entry name" value="CWC26_splicing_factor"/>
</dbReference>
<dbReference type="STRING" id="94643.A0A2A9MMK5"/>
<dbReference type="Pfam" id="PF09736">
    <property type="entry name" value="Bud13"/>
    <property type="match status" value="1"/>
</dbReference>
<feature type="region of interest" description="Disordered" evidence="2">
    <location>
        <begin position="1"/>
        <end position="77"/>
    </location>
</feature>
<feature type="compositionally biased region" description="Basic and acidic residues" evidence="2">
    <location>
        <begin position="582"/>
        <end position="597"/>
    </location>
</feature>
<evidence type="ECO:0000256" key="1">
    <source>
        <dbReference type="ARBA" id="ARBA00011069"/>
    </source>
</evidence>
<sequence length="705" mass="77316">MHSSVEKPPAAFGLSGSSASNAPSASSSKLGYLQKYMGGSASTQGGGVSAVEDSKKKKKRRKAPGAPSSSGGGVTGGFVLNDALDEIDVRPPTRGKRTATASDFLQAVQFGRVLKPTSGAHGRAYAYQDDEEAAFGSDGSEQADEEIVVVDADGRNVSLNETQAKRVHAIVRDQEAREMGLPAPGARAGGRVEASLSQEARPPHARDEYPATRGECPQEHAKQERSEVDDAWKKTISWGPREDKESQEGDRYAAEPTEAHAAAARGEGAAVDLSVFNAPVPSRHRTSAGANRSPQTALADLEDSPRRRPSRQDSKSVAAARDTEDLSPPRRRPHLAGLAGPSKDPSSAQAREQADLSPPRRRPVHGMKSEPGMPVSQSPSGSKASDMGDLSPPRRRPAHASASHDHPPRPVASPSVSASSSSSASFATAREGLRPRSLERRTDRDLSPPRRRAAESKSNDEERGRRTGRERGRERDEGERDSGEAGADRRSRTEPDERDGQKSTGLLTLEDYRKSGVAIEREESLLTKEQLEREAVRQVVYRDKQGRIITEAEWLELQEGRGKKRKKERSPAPELEWGRGLVQKEAREKKAQEDAKLAQEPLTRYEIDDDFDRNLQDRTRWEDPVNRVPQKASEHATPWIAPEQPKKTKRPKCPHDAPRNRFGILPGYRWDGVVRGNGYEDRRLKAINRKKMEAHLAHMNNVADM</sequence>
<comment type="similarity">
    <text evidence="1">Belongs to the CWC26 family.</text>
</comment>
<feature type="compositionally biased region" description="Basic and acidic residues" evidence="2">
    <location>
        <begin position="431"/>
        <end position="501"/>
    </location>
</feature>
<dbReference type="GeneID" id="40305076"/>
<name>A0A2A9MMK5_BESBE</name>
<evidence type="ECO:0000313" key="3">
    <source>
        <dbReference type="EMBL" id="PFH37671.1"/>
    </source>
</evidence>
<evidence type="ECO:0008006" key="5">
    <source>
        <dbReference type="Google" id="ProtNLM"/>
    </source>
</evidence>
<dbReference type="GO" id="GO:0000398">
    <property type="term" value="P:mRNA splicing, via spliceosome"/>
    <property type="evidence" value="ECO:0007669"/>
    <property type="project" value="TreeGrafter"/>
</dbReference>
<dbReference type="InterPro" id="IPR018609">
    <property type="entry name" value="Bud13"/>
</dbReference>
<dbReference type="OrthoDB" id="6022at2759"/>
<evidence type="ECO:0000256" key="2">
    <source>
        <dbReference type="SAM" id="MobiDB-lite"/>
    </source>
</evidence>
<proteinExistence type="inferred from homology"/>
<dbReference type="KEGG" id="bbes:BESB_000130"/>
<dbReference type="GO" id="GO:0005684">
    <property type="term" value="C:U2-type spliceosomal complex"/>
    <property type="evidence" value="ECO:0007669"/>
    <property type="project" value="TreeGrafter"/>
</dbReference>
<feature type="compositionally biased region" description="Basic and acidic residues" evidence="2">
    <location>
        <begin position="616"/>
        <end position="625"/>
    </location>
</feature>
<comment type="caution">
    <text evidence="3">The sequence shown here is derived from an EMBL/GenBank/DDBJ whole genome shotgun (WGS) entry which is preliminary data.</text>
</comment>
<dbReference type="GO" id="GO:0070274">
    <property type="term" value="C:RES complex"/>
    <property type="evidence" value="ECO:0007669"/>
    <property type="project" value="TreeGrafter"/>
</dbReference>
<feature type="compositionally biased region" description="Basic and acidic residues" evidence="2">
    <location>
        <begin position="201"/>
        <end position="233"/>
    </location>
</feature>
<dbReference type="Proteomes" id="UP000224006">
    <property type="component" value="Chromosome I"/>
</dbReference>
<organism evidence="3 4">
    <name type="scientific">Besnoitia besnoiti</name>
    <name type="common">Apicomplexan protozoan</name>
    <dbReference type="NCBI Taxonomy" id="94643"/>
    <lineage>
        <taxon>Eukaryota</taxon>
        <taxon>Sar</taxon>
        <taxon>Alveolata</taxon>
        <taxon>Apicomplexa</taxon>
        <taxon>Conoidasida</taxon>
        <taxon>Coccidia</taxon>
        <taxon>Eucoccidiorida</taxon>
        <taxon>Eimeriorina</taxon>
        <taxon>Sarcocystidae</taxon>
        <taxon>Besnoitia</taxon>
    </lineage>
</organism>
<feature type="compositionally biased region" description="Low complexity" evidence="2">
    <location>
        <begin position="412"/>
        <end position="425"/>
    </location>
</feature>